<protein>
    <submittedName>
        <fullName evidence="1">YbhB/YbcL family Raf kinase inhibitor-like protein</fullName>
    </submittedName>
</protein>
<name>A0A9X5ANT8_9FIRM</name>
<dbReference type="RefSeq" id="WP_006785857.1">
    <property type="nucleotide sequence ID" value="NZ_CABJBH010000017.1"/>
</dbReference>
<gene>
    <name evidence="1" type="ORF">GMA92_04580</name>
</gene>
<dbReference type="SUPFAM" id="SSF49777">
    <property type="entry name" value="PEBP-like"/>
    <property type="match status" value="1"/>
</dbReference>
<sequence length="166" mass="18381">MKVTSTGIIDGIIADEYGAKGTQFNENEMPLYSLPLKIEDAPQGTKSFAIVMEDKDAVPVCGFSWIHWLVANLTRDELLAGESQTATDFIQGVNSWISIQGDNQSIEASSYYGGMAPPNAPHLYETHVYALDTLLDLKPGFYMNELYRAMDGHILDCFTLKGEYSN</sequence>
<dbReference type="GeneID" id="60057654"/>
<evidence type="ECO:0000313" key="2">
    <source>
        <dbReference type="Proteomes" id="UP000487649"/>
    </source>
</evidence>
<dbReference type="InterPro" id="IPR008914">
    <property type="entry name" value="PEBP"/>
</dbReference>
<dbReference type="InterPro" id="IPR005247">
    <property type="entry name" value="YbhB_YbcL/LppC-like"/>
</dbReference>
<dbReference type="NCBIfam" id="TIGR00481">
    <property type="entry name" value="YbhB/YbcL family Raf kinase inhibitor-like protein"/>
    <property type="match status" value="1"/>
</dbReference>
<dbReference type="PANTHER" id="PTHR30289">
    <property type="entry name" value="UNCHARACTERIZED PROTEIN YBCL-RELATED"/>
    <property type="match status" value="1"/>
</dbReference>
<proteinExistence type="predicted"/>
<dbReference type="InterPro" id="IPR036610">
    <property type="entry name" value="PEBP-like_sf"/>
</dbReference>
<dbReference type="EMBL" id="WMQE01000007">
    <property type="protein sequence ID" value="MTK20714.1"/>
    <property type="molecule type" value="Genomic_DNA"/>
</dbReference>
<reference evidence="1 2" key="1">
    <citation type="journal article" date="2019" name="Nat. Med.">
        <title>A library of human gut bacterial isolates paired with longitudinal multiomics data enables mechanistic microbiome research.</title>
        <authorList>
            <person name="Poyet M."/>
            <person name="Groussin M."/>
            <person name="Gibbons S.M."/>
            <person name="Avila-Pacheco J."/>
            <person name="Jiang X."/>
            <person name="Kearney S.M."/>
            <person name="Perrotta A.R."/>
            <person name="Berdy B."/>
            <person name="Zhao S."/>
            <person name="Lieberman T.D."/>
            <person name="Swanson P.K."/>
            <person name="Smith M."/>
            <person name="Roesemann S."/>
            <person name="Alexander J.E."/>
            <person name="Rich S.A."/>
            <person name="Livny J."/>
            <person name="Vlamakis H."/>
            <person name="Clish C."/>
            <person name="Bullock K."/>
            <person name="Deik A."/>
            <person name="Scott J."/>
            <person name="Pierce K.A."/>
            <person name="Xavier R.J."/>
            <person name="Alm E.J."/>
        </authorList>
    </citation>
    <scope>NUCLEOTIDE SEQUENCE [LARGE SCALE GENOMIC DNA]</scope>
    <source>
        <strain evidence="1 2">BIOML-A198</strain>
    </source>
</reference>
<dbReference type="PANTHER" id="PTHR30289:SF1">
    <property type="entry name" value="PEBP (PHOSPHATIDYLETHANOLAMINE-BINDING PROTEIN) FAMILY PROTEIN"/>
    <property type="match status" value="1"/>
</dbReference>
<dbReference type="AlphaFoldDB" id="A0A9X5ANT8"/>
<dbReference type="Proteomes" id="UP000487649">
    <property type="component" value="Unassembled WGS sequence"/>
</dbReference>
<dbReference type="OrthoDB" id="9797506at2"/>
<dbReference type="CDD" id="cd00865">
    <property type="entry name" value="PEBP_bact_arch"/>
    <property type="match status" value="1"/>
</dbReference>
<comment type="caution">
    <text evidence="1">The sequence shown here is derived from an EMBL/GenBank/DDBJ whole genome shotgun (WGS) entry which is preliminary data.</text>
</comment>
<dbReference type="Pfam" id="PF01161">
    <property type="entry name" value="PBP"/>
    <property type="match status" value="1"/>
</dbReference>
<evidence type="ECO:0000313" key="1">
    <source>
        <dbReference type="EMBL" id="MTK20714.1"/>
    </source>
</evidence>
<organism evidence="1 2">
    <name type="scientific">Turicibacter sanguinis</name>
    <dbReference type="NCBI Taxonomy" id="154288"/>
    <lineage>
        <taxon>Bacteria</taxon>
        <taxon>Bacillati</taxon>
        <taxon>Bacillota</taxon>
        <taxon>Erysipelotrichia</taxon>
        <taxon>Erysipelotrichales</taxon>
        <taxon>Turicibacteraceae</taxon>
        <taxon>Turicibacter</taxon>
    </lineage>
</organism>
<accession>A0A9X5ANT8</accession>
<dbReference type="Gene3D" id="3.90.280.10">
    <property type="entry name" value="PEBP-like"/>
    <property type="match status" value="1"/>
</dbReference>